<keyword evidence="1" id="KW-0808">Transferase</keyword>
<dbReference type="SUPFAM" id="SSF55729">
    <property type="entry name" value="Acyl-CoA N-acyltransferases (Nat)"/>
    <property type="match status" value="1"/>
</dbReference>
<dbReference type="Pfam" id="PF00583">
    <property type="entry name" value="Acetyltransf_1"/>
    <property type="match status" value="1"/>
</dbReference>
<evidence type="ECO:0000259" key="3">
    <source>
        <dbReference type="PROSITE" id="PS51186"/>
    </source>
</evidence>
<sequence length="156" mass="17379">MAAADHKMVGEVGFAAWSASDAFEDSYLDPEVVARVRREFAIFPSEVEGEIFVAETSGEIVGWTARENAPDYVSDLWVHPDHQGKGIGRALLLHLCELMVTESVVTARLDTHARNTGAIRLYERCGFVIIWRGREYSKSMGVELEKVHLEKTLISG</sequence>
<gene>
    <name evidence="4" type="ORF">ABK249_14685</name>
</gene>
<name>A0ABV0M2S9_9HYPH</name>
<dbReference type="EMBL" id="JBEAAL010000009">
    <property type="protein sequence ID" value="MEQ1406183.1"/>
    <property type="molecule type" value="Genomic_DNA"/>
</dbReference>
<organism evidence="4 5">
    <name type="scientific">Neorhizobium phenanthreniclasticum</name>
    <dbReference type="NCBI Taxonomy" id="3157917"/>
    <lineage>
        <taxon>Bacteria</taxon>
        <taxon>Pseudomonadati</taxon>
        <taxon>Pseudomonadota</taxon>
        <taxon>Alphaproteobacteria</taxon>
        <taxon>Hyphomicrobiales</taxon>
        <taxon>Rhizobiaceae</taxon>
        <taxon>Rhizobium/Agrobacterium group</taxon>
        <taxon>Neorhizobium</taxon>
    </lineage>
</organism>
<comment type="caution">
    <text evidence="4">The sequence shown here is derived from an EMBL/GenBank/DDBJ whole genome shotgun (WGS) entry which is preliminary data.</text>
</comment>
<dbReference type="InterPro" id="IPR050680">
    <property type="entry name" value="YpeA/RimI_acetyltransf"/>
</dbReference>
<dbReference type="Proteomes" id="UP001496627">
    <property type="component" value="Unassembled WGS sequence"/>
</dbReference>
<dbReference type="PROSITE" id="PS51186">
    <property type="entry name" value="GNAT"/>
    <property type="match status" value="1"/>
</dbReference>
<evidence type="ECO:0000256" key="2">
    <source>
        <dbReference type="ARBA" id="ARBA00023315"/>
    </source>
</evidence>
<feature type="domain" description="N-acetyltransferase" evidence="3">
    <location>
        <begin position="7"/>
        <end position="145"/>
    </location>
</feature>
<protein>
    <submittedName>
        <fullName evidence="4">GNAT family N-acetyltransferase</fullName>
    </submittedName>
</protein>
<proteinExistence type="predicted"/>
<dbReference type="RefSeq" id="WP_227702564.1">
    <property type="nucleotide sequence ID" value="NZ_JBEAAL010000009.1"/>
</dbReference>
<evidence type="ECO:0000256" key="1">
    <source>
        <dbReference type="ARBA" id="ARBA00022679"/>
    </source>
</evidence>
<evidence type="ECO:0000313" key="4">
    <source>
        <dbReference type="EMBL" id="MEQ1406183.1"/>
    </source>
</evidence>
<reference evidence="4 5" key="1">
    <citation type="submission" date="2024-05" db="EMBL/GenBank/DDBJ databases">
        <title>Neorhizobium sp. Rsf11, a plant growth promoting and heavy metal resistant PAH-degrader.</title>
        <authorList>
            <person name="Golubev S.N."/>
            <person name="Muratova A.Y."/>
            <person name="Markelova M.I."/>
        </authorList>
    </citation>
    <scope>NUCLEOTIDE SEQUENCE [LARGE SCALE GENOMIC DNA]</scope>
    <source>
        <strain evidence="4 5">Rsf11</strain>
    </source>
</reference>
<keyword evidence="5" id="KW-1185">Reference proteome</keyword>
<dbReference type="PANTHER" id="PTHR43420">
    <property type="entry name" value="ACETYLTRANSFERASE"/>
    <property type="match status" value="1"/>
</dbReference>
<dbReference type="CDD" id="cd04301">
    <property type="entry name" value="NAT_SF"/>
    <property type="match status" value="1"/>
</dbReference>
<accession>A0ABV0M2S9</accession>
<keyword evidence="2" id="KW-0012">Acyltransferase</keyword>
<dbReference type="InterPro" id="IPR000182">
    <property type="entry name" value="GNAT_dom"/>
</dbReference>
<dbReference type="Gene3D" id="3.40.630.30">
    <property type="match status" value="1"/>
</dbReference>
<dbReference type="InterPro" id="IPR016181">
    <property type="entry name" value="Acyl_CoA_acyltransferase"/>
</dbReference>
<evidence type="ECO:0000313" key="5">
    <source>
        <dbReference type="Proteomes" id="UP001496627"/>
    </source>
</evidence>